<comment type="cofactor">
    <cofactor evidence="7">
        <name>heme</name>
        <dbReference type="ChEBI" id="CHEBI:30413"/>
    </cofactor>
</comment>
<dbReference type="Gene3D" id="1.10.630.10">
    <property type="entry name" value="Cytochrome P450"/>
    <property type="match status" value="1"/>
</dbReference>
<accession>A0A437MDT7</accession>
<dbReference type="InterPro" id="IPR050196">
    <property type="entry name" value="Cytochrome_P450_Monoox"/>
</dbReference>
<keyword evidence="2 7" id="KW-0349">Heme</keyword>
<keyword evidence="6" id="KW-0503">Monooxygenase</keyword>
<dbReference type="GO" id="GO:0005506">
    <property type="term" value="F:iron ion binding"/>
    <property type="evidence" value="ECO:0007669"/>
    <property type="project" value="InterPro"/>
</dbReference>
<dbReference type="PANTHER" id="PTHR24291:SF50">
    <property type="entry name" value="BIFUNCTIONAL ALBAFLAVENONE MONOOXYGENASE_TERPENE SYNTHASE"/>
    <property type="match status" value="1"/>
</dbReference>
<dbReference type="PRINTS" id="PR00463">
    <property type="entry name" value="EP450I"/>
</dbReference>
<dbReference type="GO" id="GO:0016705">
    <property type="term" value="F:oxidoreductase activity, acting on paired donors, with incorporation or reduction of molecular oxygen"/>
    <property type="evidence" value="ECO:0007669"/>
    <property type="project" value="InterPro"/>
</dbReference>
<evidence type="ECO:0000256" key="6">
    <source>
        <dbReference type="ARBA" id="ARBA00023033"/>
    </source>
</evidence>
<gene>
    <name evidence="8" type="ORF">EOD42_15565</name>
</gene>
<name>A0A437MDT7_9PROT</name>
<keyword evidence="3 7" id="KW-0479">Metal-binding</keyword>
<evidence type="ECO:0000256" key="1">
    <source>
        <dbReference type="ARBA" id="ARBA00010617"/>
    </source>
</evidence>
<evidence type="ECO:0000256" key="5">
    <source>
        <dbReference type="ARBA" id="ARBA00023004"/>
    </source>
</evidence>
<dbReference type="PRINTS" id="PR00385">
    <property type="entry name" value="P450"/>
</dbReference>
<dbReference type="GO" id="GO:0004497">
    <property type="term" value="F:monooxygenase activity"/>
    <property type="evidence" value="ECO:0007669"/>
    <property type="project" value="UniProtKB-KW"/>
</dbReference>
<sequence length="447" mass="49375">MAEEFIPPHPPRLEKRPSLLRSIALFRRSMLDVWMKGHFASDFFATKILRRRIFVCNSPDTVREAFVEKAETFHRKSPQQRYALEPLLGDGLFVSEGETWRQRRRAVAPVTHASRMRELAPVMTEVAGEWADRWRALPDGAEIDALEEMARMTAEVICRTLFGRALGSASAETVVHAFSAYQARVGQTALGAMLNLPEAISSLQGFGTRREARRIHAVLDELIAAVLAAPDVGEASLVRALSALQAMEPWALRNEAATLFMAGHETTANTMAWSWYLLSQSSADAQRLADEAKAVLGGRSATLEDVDSLPFARAVIEESLRLYPPVPVLAREALEDGELAGRPVPKGSLVLVVPWLLHRNPKLWDAPDTFRPARFLDASPPRYGYVPFAIGPRVCTGQQFGMVETVICLATLAQHAAPRLKPGHKVAPVSRLTLRPGDALPMVMRKA</sequence>
<dbReference type="SUPFAM" id="SSF48264">
    <property type="entry name" value="Cytochrome P450"/>
    <property type="match status" value="1"/>
</dbReference>
<organism evidence="8 9">
    <name type="scientific">Rhodovarius crocodyli</name>
    <dbReference type="NCBI Taxonomy" id="1979269"/>
    <lineage>
        <taxon>Bacteria</taxon>
        <taxon>Pseudomonadati</taxon>
        <taxon>Pseudomonadota</taxon>
        <taxon>Alphaproteobacteria</taxon>
        <taxon>Acetobacterales</taxon>
        <taxon>Roseomonadaceae</taxon>
        <taxon>Rhodovarius</taxon>
    </lineage>
</organism>
<evidence type="ECO:0000256" key="2">
    <source>
        <dbReference type="ARBA" id="ARBA00022617"/>
    </source>
</evidence>
<keyword evidence="4" id="KW-0560">Oxidoreductase</keyword>
<dbReference type="InterPro" id="IPR036396">
    <property type="entry name" value="Cyt_P450_sf"/>
</dbReference>
<evidence type="ECO:0000256" key="4">
    <source>
        <dbReference type="ARBA" id="ARBA00023002"/>
    </source>
</evidence>
<dbReference type="InterPro" id="IPR001128">
    <property type="entry name" value="Cyt_P450"/>
</dbReference>
<dbReference type="Proteomes" id="UP000282957">
    <property type="component" value="Unassembled WGS sequence"/>
</dbReference>
<dbReference type="EMBL" id="SACL01000005">
    <property type="protein sequence ID" value="RVT95824.1"/>
    <property type="molecule type" value="Genomic_DNA"/>
</dbReference>
<keyword evidence="9" id="KW-1185">Reference proteome</keyword>
<keyword evidence="5 7" id="KW-0408">Iron</keyword>
<dbReference type="AlphaFoldDB" id="A0A437MDT7"/>
<comment type="caution">
    <text evidence="8">The sequence shown here is derived from an EMBL/GenBank/DDBJ whole genome shotgun (WGS) entry which is preliminary data.</text>
</comment>
<dbReference type="InterPro" id="IPR002401">
    <property type="entry name" value="Cyt_P450_E_grp-I"/>
</dbReference>
<dbReference type="GO" id="GO:0020037">
    <property type="term" value="F:heme binding"/>
    <property type="evidence" value="ECO:0007669"/>
    <property type="project" value="InterPro"/>
</dbReference>
<dbReference type="PANTHER" id="PTHR24291">
    <property type="entry name" value="CYTOCHROME P450 FAMILY 4"/>
    <property type="match status" value="1"/>
</dbReference>
<proteinExistence type="inferred from homology"/>
<protein>
    <submittedName>
        <fullName evidence="8">Cytochrome P450</fullName>
    </submittedName>
</protein>
<dbReference type="Pfam" id="PF00067">
    <property type="entry name" value="p450"/>
    <property type="match status" value="1"/>
</dbReference>
<comment type="similarity">
    <text evidence="1">Belongs to the cytochrome P450 family.</text>
</comment>
<dbReference type="OrthoDB" id="9764248at2"/>
<feature type="binding site" description="axial binding residue" evidence="7">
    <location>
        <position position="395"/>
    </location>
    <ligand>
        <name>heme</name>
        <dbReference type="ChEBI" id="CHEBI:30413"/>
    </ligand>
    <ligandPart>
        <name>Fe</name>
        <dbReference type="ChEBI" id="CHEBI:18248"/>
    </ligandPart>
</feature>
<reference evidence="8 9" key="1">
    <citation type="submission" date="2019-01" db="EMBL/GenBank/DDBJ databases">
        <authorList>
            <person name="Chen W.-M."/>
        </authorList>
    </citation>
    <scope>NUCLEOTIDE SEQUENCE [LARGE SCALE GENOMIC DNA]</scope>
    <source>
        <strain evidence="8 9">CCP-6</strain>
    </source>
</reference>
<evidence type="ECO:0000313" key="9">
    <source>
        <dbReference type="Proteomes" id="UP000282957"/>
    </source>
</evidence>
<evidence type="ECO:0000313" key="8">
    <source>
        <dbReference type="EMBL" id="RVT95824.1"/>
    </source>
</evidence>
<evidence type="ECO:0000256" key="7">
    <source>
        <dbReference type="PIRSR" id="PIRSR602401-1"/>
    </source>
</evidence>
<evidence type="ECO:0000256" key="3">
    <source>
        <dbReference type="ARBA" id="ARBA00022723"/>
    </source>
</evidence>